<keyword evidence="2" id="KW-0255">Endonuclease</keyword>
<sequence length="194" mass="22159">MPRRFSRRRPTPPLLAVVIIILLVVGRWLTRPPEAPPLPPAASGEFVVKRAVDGDTLLLDNGNRVRLIGVDTPETKHPDLPVQPFGPEASEYTRNRVEGKRVRLEFDKEREDRHGRILAYVYINDAMLNEELIRGGYGRAITHFPFSAAKKRLFRQAEQDAKREQRGIWSLPASDRKRQPKRPASQNGSTRVRN</sequence>
<evidence type="ECO:0000256" key="2">
    <source>
        <dbReference type="ARBA" id="ARBA00022759"/>
    </source>
</evidence>
<reference evidence="7 8" key="1">
    <citation type="submission" date="2019-02" db="EMBL/GenBank/DDBJ databases">
        <title>Deep-cultivation of Planctomycetes and their phenomic and genomic characterization uncovers novel biology.</title>
        <authorList>
            <person name="Wiegand S."/>
            <person name="Jogler M."/>
            <person name="Boedeker C."/>
            <person name="Pinto D."/>
            <person name="Vollmers J."/>
            <person name="Rivas-Marin E."/>
            <person name="Kohn T."/>
            <person name="Peeters S.H."/>
            <person name="Heuer A."/>
            <person name="Rast P."/>
            <person name="Oberbeckmann S."/>
            <person name="Bunk B."/>
            <person name="Jeske O."/>
            <person name="Meyerdierks A."/>
            <person name="Storesund J.E."/>
            <person name="Kallscheuer N."/>
            <person name="Luecker S."/>
            <person name="Lage O.M."/>
            <person name="Pohl T."/>
            <person name="Merkel B.J."/>
            <person name="Hornburger P."/>
            <person name="Mueller R.-W."/>
            <person name="Bruemmer F."/>
            <person name="Labrenz M."/>
            <person name="Spormann A.M."/>
            <person name="Op den Camp H."/>
            <person name="Overmann J."/>
            <person name="Amann R."/>
            <person name="Jetten M.S.M."/>
            <person name="Mascher T."/>
            <person name="Medema M.H."/>
            <person name="Devos D.P."/>
            <person name="Kaster A.-K."/>
            <person name="Ovreas L."/>
            <person name="Rohde M."/>
            <person name="Galperin M.Y."/>
            <person name="Jogler C."/>
        </authorList>
    </citation>
    <scope>NUCLEOTIDE SEQUENCE [LARGE SCALE GENOMIC DNA]</scope>
    <source>
        <strain evidence="7 8">Mal52</strain>
    </source>
</reference>
<evidence type="ECO:0000313" key="7">
    <source>
        <dbReference type="EMBL" id="QDU46548.1"/>
    </source>
</evidence>
<evidence type="ECO:0000256" key="4">
    <source>
        <dbReference type="SAM" id="MobiDB-lite"/>
    </source>
</evidence>
<dbReference type="SUPFAM" id="SSF50199">
    <property type="entry name" value="Staphylococcal nuclease"/>
    <property type="match status" value="1"/>
</dbReference>
<keyword evidence="3 7" id="KW-0378">Hydrolase</keyword>
<accession>A0A517ZVN8</accession>
<feature type="region of interest" description="Disordered" evidence="4">
    <location>
        <begin position="163"/>
        <end position="194"/>
    </location>
</feature>
<evidence type="ECO:0000256" key="3">
    <source>
        <dbReference type="ARBA" id="ARBA00022801"/>
    </source>
</evidence>
<organism evidence="7 8">
    <name type="scientific">Symmachiella dynata</name>
    <dbReference type="NCBI Taxonomy" id="2527995"/>
    <lineage>
        <taxon>Bacteria</taxon>
        <taxon>Pseudomonadati</taxon>
        <taxon>Planctomycetota</taxon>
        <taxon>Planctomycetia</taxon>
        <taxon>Planctomycetales</taxon>
        <taxon>Planctomycetaceae</taxon>
        <taxon>Symmachiella</taxon>
    </lineage>
</organism>
<feature type="transmembrane region" description="Helical" evidence="5">
    <location>
        <begin position="12"/>
        <end position="30"/>
    </location>
</feature>
<dbReference type="PANTHER" id="PTHR12302">
    <property type="entry name" value="EBNA2 BINDING PROTEIN P100"/>
    <property type="match status" value="1"/>
</dbReference>
<keyword evidence="8" id="KW-1185">Reference proteome</keyword>
<dbReference type="EMBL" id="CP036276">
    <property type="protein sequence ID" value="QDU46548.1"/>
    <property type="molecule type" value="Genomic_DNA"/>
</dbReference>
<evidence type="ECO:0000256" key="5">
    <source>
        <dbReference type="SAM" id="Phobius"/>
    </source>
</evidence>
<proteinExistence type="predicted"/>
<keyword evidence="5" id="KW-1133">Transmembrane helix</keyword>
<dbReference type="GO" id="GO:1990599">
    <property type="term" value="F:3' overhang single-stranded DNA endodeoxyribonuclease activity"/>
    <property type="evidence" value="ECO:0007669"/>
    <property type="project" value="UniProtKB-EC"/>
</dbReference>
<dbReference type="CDD" id="cd00175">
    <property type="entry name" value="SNc"/>
    <property type="match status" value="1"/>
</dbReference>
<keyword evidence="5" id="KW-0472">Membrane</keyword>
<feature type="compositionally biased region" description="Polar residues" evidence="4">
    <location>
        <begin position="184"/>
        <end position="194"/>
    </location>
</feature>
<protein>
    <submittedName>
        <fullName evidence="7">Thermonuclease</fullName>
        <ecNumber evidence="7">3.1.31.1</ecNumber>
    </submittedName>
</protein>
<dbReference type="InterPro" id="IPR035437">
    <property type="entry name" value="SNase_OB-fold_sf"/>
</dbReference>
<keyword evidence="1" id="KW-0540">Nuclease</keyword>
<dbReference type="KEGG" id="sdyn:Mal52_50690"/>
<dbReference type="Gene3D" id="2.40.50.90">
    <property type="match status" value="1"/>
</dbReference>
<dbReference type="AlphaFoldDB" id="A0A517ZVN8"/>
<evidence type="ECO:0000313" key="8">
    <source>
        <dbReference type="Proteomes" id="UP000319383"/>
    </source>
</evidence>
<dbReference type="Proteomes" id="UP000319383">
    <property type="component" value="Chromosome"/>
</dbReference>
<dbReference type="SMART" id="SM00318">
    <property type="entry name" value="SNc"/>
    <property type="match status" value="1"/>
</dbReference>
<dbReference type="PANTHER" id="PTHR12302:SF3">
    <property type="entry name" value="SERINE_THREONINE-PROTEIN KINASE 31"/>
    <property type="match status" value="1"/>
</dbReference>
<gene>
    <name evidence="7" type="primary">nucH</name>
    <name evidence="7" type="ORF">Mal52_50690</name>
</gene>
<evidence type="ECO:0000256" key="1">
    <source>
        <dbReference type="ARBA" id="ARBA00022722"/>
    </source>
</evidence>
<feature type="domain" description="TNase-like" evidence="6">
    <location>
        <begin position="42"/>
        <end position="171"/>
    </location>
</feature>
<dbReference type="RefSeq" id="WP_197533445.1">
    <property type="nucleotide sequence ID" value="NZ_CP036270.1"/>
</dbReference>
<dbReference type="PROSITE" id="PS50830">
    <property type="entry name" value="TNASE_3"/>
    <property type="match status" value="1"/>
</dbReference>
<dbReference type="InterPro" id="IPR016071">
    <property type="entry name" value="Staphylococal_nuclease_OB-fold"/>
</dbReference>
<dbReference type="Pfam" id="PF00565">
    <property type="entry name" value="SNase"/>
    <property type="match status" value="1"/>
</dbReference>
<keyword evidence="5" id="KW-0812">Transmembrane</keyword>
<name>A0A517ZVN8_9PLAN</name>
<dbReference type="EC" id="3.1.31.1" evidence="7"/>
<evidence type="ECO:0000259" key="6">
    <source>
        <dbReference type="PROSITE" id="PS50830"/>
    </source>
</evidence>